<protein>
    <recommendedName>
        <fullName evidence="1">Reverse transcriptase domain-containing protein</fullName>
    </recommendedName>
</protein>
<dbReference type="EMBL" id="PGOL01003950">
    <property type="protein sequence ID" value="PKI38961.1"/>
    <property type="molecule type" value="Genomic_DNA"/>
</dbReference>
<sequence length="327" mass="37145">MWEDISPRYASRADIMKAFDSVSWDFLLNILRAIEVPAEFINWVETCITGPVFSVNINGGIEGYFQGSKGLRQGDPLSPYLFVMTIEVLSRLLDSAAAEGRIAYHPTCRKAHPTHLGFADDLIIFTQGDGKNVQFWFDNWNVGCPLIGWTGGQKFGMPLYATAAEVETRSLGIQWQYRTVNRQAIHEIISAVNLVPGKEDVVVWLADNKRQFTVASAWNALRKEARVRWHALVWKTPIIPRHSFISWLALDNKLATLDRVVAWNVAAGSIFPLCNEDNESRDHLFFACKFSKMVWEKVLQESGVHRSVGSWYEEPKLGNKAFKRQIL</sequence>
<evidence type="ECO:0000313" key="2">
    <source>
        <dbReference type="EMBL" id="PKI38961.1"/>
    </source>
</evidence>
<dbReference type="InterPro" id="IPR000477">
    <property type="entry name" value="RT_dom"/>
</dbReference>
<proteinExistence type="predicted"/>
<evidence type="ECO:0000313" key="3">
    <source>
        <dbReference type="Proteomes" id="UP000233551"/>
    </source>
</evidence>
<gene>
    <name evidence="2" type="ORF">CRG98_040644</name>
</gene>
<dbReference type="PROSITE" id="PS50878">
    <property type="entry name" value="RT_POL"/>
    <property type="match status" value="1"/>
</dbReference>
<dbReference type="Pfam" id="PF00078">
    <property type="entry name" value="RVT_1"/>
    <property type="match status" value="1"/>
</dbReference>
<dbReference type="Proteomes" id="UP000233551">
    <property type="component" value="Unassembled WGS sequence"/>
</dbReference>
<dbReference type="STRING" id="22663.A0A2I0I4S1"/>
<feature type="domain" description="Reverse transcriptase" evidence="1">
    <location>
        <begin position="1"/>
        <end position="175"/>
    </location>
</feature>
<reference evidence="2 3" key="1">
    <citation type="submission" date="2017-11" db="EMBL/GenBank/DDBJ databases">
        <title>De-novo sequencing of pomegranate (Punica granatum L.) genome.</title>
        <authorList>
            <person name="Akparov Z."/>
            <person name="Amiraslanov A."/>
            <person name="Hajiyeva S."/>
            <person name="Abbasov M."/>
            <person name="Kaur K."/>
            <person name="Hamwieh A."/>
            <person name="Solovyev V."/>
            <person name="Salamov A."/>
            <person name="Braich B."/>
            <person name="Kosarev P."/>
            <person name="Mahmoud A."/>
            <person name="Hajiyev E."/>
            <person name="Babayeva S."/>
            <person name="Izzatullayeva V."/>
            <person name="Mammadov A."/>
            <person name="Mammadov A."/>
            <person name="Sharifova S."/>
            <person name="Ojaghi J."/>
            <person name="Eynullazada K."/>
            <person name="Bayramov B."/>
            <person name="Abdulazimova A."/>
            <person name="Shahmuradov I."/>
        </authorList>
    </citation>
    <scope>NUCLEOTIDE SEQUENCE [LARGE SCALE GENOMIC DNA]</scope>
    <source>
        <strain evidence="3">cv. AG2017</strain>
        <tissue evidence="2">Leaf</tissue>
    </source>
</reference>
<dbReference type="InterPro" id="IPR026960">
    <property type="entry name" value="RVT-Znf"/>
</dbReference>
<dbReference type="PANTHER" id="PTHR33116">
    <property type="entry name" value="REVERSE TRANSCRIPTASE ZINC-BINDING DOMAIN-CONTAINING PROTEIN-RELATED-RELATED"/>
    <property type="match status" value="1"/>
</dbReference>
<comment type="caution">
    <text evidence="2">The sequence shown here is derived from an EMBL/GenBank/DDBJ whole genome shotgun (WGS) entry which is preliminary data.</text>
</comment>
<accession>A0A2I0I4S1</accession>
<name>A0A2I0I4S1_PUNGR</name>
<dbReference type="AlphaFoldDB" id="A0A2I0I4S1"/>
<evidence type="ECO:0000259" key="1">
    <source>
        <dbReference type="PROSITE" id="PS50878"/>
    </source>
</evidence>
<organism evidence="2 3">
    <name type="scientific">Punica granatum</name>
    <name type="common">Pomegranate</name>
    <dbReference type="NCBI Taxonomy" id="22663"/>
    <lineage>
        <taxon>Eukaryota</taxon>
        <taxon>Viridiplantae</taxon>
        <taxon>Streptophyta</taxon>
        <taxon>Embryophyta</taxon>
        <taxon>Tracheophyta</taxon>
        <taxon>Spermatophyta</taxon>
        <taxon>Magnoliopsida</taxon>
        <taxon>eudicotyledons</taxon>
        <taxon>Gunneridae</taxon>
        <taxon>Pentapetalae</taxon>
        <taxon>rosids</taxon>
        <taxon>malvids</taxon>
        <taxon>Myrtales</taxon>
        <taxon>Lythraceae</taxon>
        <taxon>Punica</taxon>
    </lineage>
</organism>
<keyword evidence="3" id="KW-1185">Reference proteome</keyword>
<dbReference type="Pfam" id="PF13966">
    <property type="entry name" value="zf-RVT"/>
    <property type="match status" value="1"/>
</dbReference>
<dbReference type="PANTHER" id="PTHR33116:SF78">
    <property type="entry name" value="OS12G0587133 PROTEIN"/>
    <property type="match status" value="1"/>
</dbReference>